<sequence length="271" mass="32312">MLILPPEWQALWQGKDPFDQIFALQGKEFRNMDGRRTLRFELLGKSYFVKMYSGLGWKRLFKSLLTLRRPPVASARNEWKAIQALHHLGVETMTIVAYGERGHSLVERQSFLVTEDLVQTESLEDFCRDWLISPPPPRLKRALITRVAEISRMLHENGLNHRDYYLCHFLLDVSSGRDRLNPEDLHLYLIDLHRVQIRNRLPYRWRLKDLAGLYFSSLEIGLTTRDYYRFIQVYIGLSLRESLRQYGDLWRRITQRGVQLQKRFDRKYRSG</sequence>
<dbReference type="GO" id="GO:0009244">
    <property type="term" value="P:lipopolysaccharide core region biosynthetic process"/>
    <property type="evidence" value="ECO:0007669"/>
    <property type="project" value="UniProtKB-UniPathway"/>
</dbReference>
<reference evidence="1 2" key="1">
    <citation type="journal article" date="2015" name="Genome Announc.">
        <title>Genomes of Geoalkalibacter ferrihydriticus Z-0531T and Geoalkalibacter subterraneus Red1T, Two Haloalkaliphilic Metal-Reducing Deltaproteobacteria.</title>
        <authorList>
            <person name="Badalamenti J.P."/>
            <person name="Krajmalnik-Brown R."/>
            <person name="Torres C.I."/>
            <person name="Bond D.R."/>
        </authorList>
    </citation>
    <scope>NUCLEOTIDE SEQUENCE [LARGE SCALE GENOMIC DNA]</scope>
    <source>
        <strain evidence="1 2">Red1</strain>
    </source>
</reference>
<dbReference type="GO" id="GO:0016301">
    <property type="term" value="F:kinase activity"/>
    <property type="evidence" value="ECO:0007669"/>
    <property type="project" value="UniProtKB-KW"/>
</dbReference>
<gene>
    <name evidence="1" type="ORF">GSUB_10380</name>
</gene>
<keyword evidence="2" id="KW-1185">Reference proteome</keyword>
<proteinExistence type="predicted"/>
<dbReference type="NCBIfam" id="NF011703">
    <property type="entry name" value="PRK15123.1"/>
    <property type="match status" value="1"/>
</dbReference>
<dbReference type="AlphaFoldDB" id="A0A0B5FRV1"/>
<dbReference type="Proteomes" id="UP000035036">
    <property type="component" value="Chromosome"/>
</dbReference>
<dbReference type="InterPro" id="IPR017172">
    <property type="entry name" value="Lsacc_core_hep_kinase_RfaP"/>
</dbReference>
<organism evidence="1 2">
    <name type="scientific">Geoalkalibacter subterraneus</name>
    <dbReference type="NCBI Taxonomy" id="483547"/>
    <lineage>
        <taxon>Bacteria</taxon>
        <taxon>Pseudomonadati</taxon>
        <taxon>Thermodesulfobacteriota</taxon>
        <taxon>Desulfuromonadia</taxon>
        <taxon>Desulfuromonadales</taxon>
        <taxon>Geoalkalibacteraceae</taxon>
        <taxon>Geoalkalibacter</taxon>
    </lineage>
</organism>
<accession>A0A0B5FRV1</accession>
<keyword evidence="1" id="KW-0808">Transferase</keyword>
<dbReference type="HOGENOM" id="CLU_081267_0_0_7"/>
<name>A0A0B5FRV1_9BACT</name>
<dbReference type="STRING" id="483547.GSUB_10380"/>
<dbReference type="SUPFAM" id="SSF56112">
    <property type="entry name" value="Protein kinase-like (PK-like)"/>
    <property type="match status" value="1"/>
</dbReference>
<evidence type="ECO:0000313" key="2">
    <source>
        <dbReference type="Proteomes" id="UP000035036"/>
    </source>
</evidence>
<keyword evidence="1" id="KW-0418">Kinase</keyword>
<dbReference type="Pfam" id="PF06293">
    <property type="entry name" value="Kdo"/>
    <property type="match status" value="1"/>
</dbReference>
<dbReference type="InterPro" id="IPR011009">
    <property type="entry name" value="Kinase-like_dom_sf"/>
</dbReference>
<dbReference type="PIRSF" id="PIRSF037318">
    <property type="entry name" value="RfaP"/>
    <property type="match status" value="1"/>
</dbReference>
<dbReference type="OrthoDB" id="9782725at2"/>
<protein>
    <submittedName>
        <fullName evidence="1">Heptose kinase</fullName>
    </submittedName>
</protein>
<dbReference type="EMBL" id="CP010311">
    <property type="protein sequence ID" value="AJF06880.1"/>
    <property type="molecule type" value="Genomic_DNA"/>
</dbReference>
<evidence type="ECO:0000313" key="1">
    <source>
        <dbReference type="EMBL" id="AJF06880.1"/>
    </source>
</evidence>
<dbReference type="KEGG" id="gsb:GSUB_10380"/>
<dbReference type="RefSeq" id="WP_040200694.1">
    <property type="nucleotide sequence ID" value="NZ_CP010311.1"/>
</dbReference>
<dbReference type="UniPathway" id="UPA00958"/>